<evidence type="ECO:0000313" key="3">
    <source>
        <dbReference type="Proteomes" id="UP000019486"/>
    </source>
</evidence>
<sequence>MVLLAIECALPRQAGAQQAASPGAGTVASGITPARYAMPTAGSGRLTASVPPLPPTAPPPLELSGEPPAPPASAARPVIAKITPYQLPVFWPPPPRRKPEWFKEPIAAPATMMAATAPVPAPIPVTPSPLPSPTGAEGYTAVVPITVFGAAENASPKSEPTLAELAGTVPIVFTVRLPTIVLPEPDS</sequence>
<feature type="compositionally biased region" description="Pro residues" evidence="1">
    <location>
        <begin position="51"/>
        <end position="71"/>
    </location>
</feature>
<dbReference type="AlphaFoldDB" id="W9GR41"/>
<protein>
    <submittedName>
        <fullName evidence="2">Uncharacterized protein</fullName>
    </submittedName>
</protein>
<comment type="caution">
    <text evidence="2">The sequence shown here is derived from an EMBL/GenBank/DDBJ whole genome shotgun (WGS) entry which is preliminary data.</text>
</comment>
<feature type="region of interest" description="Disordered" evidence="1">
    <location>
        <begin position="38"/>
        <end position="74"/>
    </location>
</feature>
<name>W9GR41_9PROT</name>
<evidence type="ECO:0000313" key="2">
    <source>
        <dbReference type="EMBL" id="EWY36375.1"/>
    </source>
</evidence>
<dbReference type="EMBL" id="AVFL01000045">
    <property type="protein sequence ID" value="EWY36375.1"/>
    <property type="molecule type" value="Genomic_DNA"/>
</dbReference>
<dbReference type="Proteomes" id="UP000019486">
    <property type="component" value="Unassembled WGS sequence"/>
</dbReference>
<evidence type="ECO:0000256" key="1">
    <source>
        <dbReference type="SAM" id="MobiDB-lite"/>
    </source>
</evidence>
<gene>
    <name evidence="2" type="ORF">N825_26220</name>
</gene>
<keyword evidence="3" id="KW-1185">Reference proteome</keyword>
<proteinExistence type="predicted"/>
<accession>W9GR41</accession>
<reference evidence="2 3" key="1">
    <citation type="submission" date="2013-08" db="EMBL/GenBank/DDBJ databases">
        <title>The genome sequence of Skermanella stibiiresistens.</title>
        <authorList>
            <person name="Zhu W."/>
            <person name="Wang G."/>
        </authorList>
    </citation>
    <scope>NUCLEOTIDE SEQUENCE [LARGE SCALE GENOMIC DNA]</scope>
    <source>
        <strain evidence="2 3">SB22</strain>
    </source>
</reference>
<dbReference type="STRING" id="1385369.N825_26220"/>
<organism evidence="2 3">
    <name type="scientific">Skermanella stibiiresistens SB22</name>
    <dbReference type="NCBI Taxonomy" id="1385369"/>
    <lineage>
        <taxon>Bacteria</taxon>
        <taxon>Pseudomonadati</taxon>
        <taxon>Pseudomonadota</taxon>
        <taxon>Alphaproteobacteria</taxon>
        <taxon>Rhodospirillales</taxon>
        <taxon>Azospirillaceae</taxon>
        <taxon>Skermanella</taxon>
    </lineage>
</organism>